<feature type="compositionally biased region" description="Basic and acidic residues" evidence="1">
    <location>
        <begin position="56"/>
        <end position="65"/>
    </location>
</feature>
<evidence type="ECO:0000313" key="3">
    <source>
        <dbReference type="Proteomes" id="UP001059596"/>
    </source>
</evidence>
<accession>A0A9P9YCB3</accession>
<protein>
    <submittedName>
        <fullName evidence="2">Uncharacterized protein</fullName>
    </submittedName>
</protein>
<feature type="compositionally biased region" description="Polar residues" evidence="1">
    <location>
        <begin position="36"/>
        <end position="55"/>
    </location>
</feature>
<evidence type="ECO:0000313" key="2">
    <source>
        <dbReference type="EMBL" id="KAI8034213.1"/>
    </source>
</evidence>
<sequence>MAINQGKYKPTICAIDEVDDRSFKLHNSQDEIGGKQQLQQIEGSETAPLTTNQQKLHMDDGSHLTPKDLEAARQDALNEVPGGGGAGGRTPAAITPNSTHPSANGLRGEDLSSISIHFPFKIIKFKQGGAEA</sequence>
<proteinExistence type="predicted"/>
<keyword evidence="3" id="KW-1185">Reference proteome</keyword>
<name>A0A9P9YCB3_9MUSC</name>
<reference evidence="2" key="1">
    <citation type="journal article" date="2023" name="Genome Biol. Evol.">
        <title>Long-read-based Genome Assembly of Drosophila gunungcola Reveals Fewer Chemosensory Genes in Flower-breeding Species.</title>
        <authorList>
            <person name="Negi A."/>
            <person name="Liao B.Y."/>
            <person name="Yeh S.D."/>
        </authorList>
    </citation>
    <scope>NUCLEOTIDE SEQUENCE</scope>
    <source>
        <strain evidence="2">Sukarami</strain>
    </source>
</reference>
<dbReference type="AlphaFoldDB" id="A0A9P9YCB3"/>
<evidence type="ECO:0000256" key="1">
    <source>
        <dbReference type="SAM" id="MobiDB-lite"/>
    </source>
</evidence>
<dbReference type="EMBL" id="JAMKOV010000079">
    <property type="protein sequence ID" value="KAI8034213.1"/>
    <property type="molecule type" value="Genomic_DNA"/>
</dbReference>
<dbReference type="Proteomes" id="UP001059596">
    <property type="component" value="Unassembled WGS sequence"/>
</dbReference>
<comment type="caution">
    <text evidence="2">The sequence shown here is derived from an EMBL/GenBank/DDBJ whole genome shotgun (WGS) entry which is preliminary data.</text>
</comment>
<feature type="region of interest" description="Disordered" evidence="1">
    <location>
        <begin position="35"/>
        <end position="65"/>
    </location>
</feature>
<organism evidence="2 3">
    <name type="scientific">Drosophila gunungcola</name>
    <name type="common">fruit fly</name>
    <dbReference type="NCBI Taxonomy" id="103775"/>
    <lineage>
        <taxon>Eukaryota</taxon>
        <taxon>Metazoa</taxon>
        <taxon>Ecdysozoa</taxon>
        <taxon>Arthropoda</taxon>
        <taxon>Hexapoda</taxon>
        <taxon>Insecta</taxon>
        <taxon>Pterygota</taxon>
        <taxon>Neoptera</taxon>
        <taxon>Endopterygota</taxon>
        <taxon>Diptera</taxon>
        <taxon>Brachycera</taxon>
        <taxon>Muscomorpha</taxon>
        <taxon>Ephydroidea</taxon>
        <taxon>Drosophilidae</taxon>
        <taxon>Drosophila</taxon>
        <taxon>Sophophora</taxon>
    </lineage>
</organism>
<feature type="region of interest" description="Disordered" evidence="1">
    <location>
        <begin position="77"/>
        <end position="109"/>
    </location>
</feature>
<gene>
    <name evidence="2" type="ORF">M5D96_013064</name>
</gene>